<feature type="region of interest" description="Disordered" evidence="3">
    <location>
        <begin position="1"/>
        <end position="31"/>
    </location>
</feature>
<feature type="domain" description="WIBG Mago-binding" evidence="4">
    <location>
        <begin position="11"/>
        <end position="37"/>
    </location>
</feature>
<dbReference type="InterPro" id="IPR015362">
    <property type="entry name" value="WIBG_mago-bd"/>
</dbReference>
<evidence type="ECO:0000256" key="3">
    <source>
        <dbReference type="SAM" id="MobiDB-lite"/>
    </source>
</evidence>
<feature type="region of interest" description="Disordered" evidence="3">
    <location>
        <begin position="82"/>
        <end position="164"/>
    </location>
</feature>
<feature type="compositionally biased region" description="Basic residues" evidence="3">
    <location>
        <begin position="93"/>
        <end position="102"/>
    </location>
</feature>
<dbReference type="Pfam" id="PF09282">
    <property type="entry name" value="Mago-bind"/>
    <property type="match status" value="1"/>
</dbReference>
<name>A0A833RCT4_9HYME</name>
<dbReference type="EMBL" id="WNWW01000313">
    <property type="protein sequence ID" value="KAF3426529.1"/>
    <property type="molecule type" value="Genomic_DNA"/>
</dbReference>
<dbReference type="SMART" id="SM01273">
    <property type="entry name" value="Mago-bind"/>
    <property type="match status" value="1"/>
</dbReference>
<reference evidence="5" key="1">
    <citation type="submission" date="2019-11" db="EMBL/GenBank/DDBJ databases">
        <title>The nuclear and mitochondrial genomes of Frieseomelitta varia - a highly eusocial stingless bee (Meliponini) with a permanently sterile worker caste.</title>
        <authorList>
            <person name="Freitas F.C.P."/>
            <person name="Lourenco A.P."/>
            <person name="Nunes F.M.F."/>
            <person name="Paschoal A.R."/>
            <person name="Abreu F.C.P."/>
            <person name="Barbin F.O."/>
            <person name="Bataglia L."/>
            <person name="Cardoso-Junior C.A.M."/>
            <person name="Cervoni M.S."/>
            <person name="Silva S.R."/>
            <person name="Dalarmi F."/>
            <person name="Del Lama M.A."/>
            <person name="Depintor T.S."/>
            <person name="Ferreira K.M."/>
            <person name="Goria P.S."/>
            <person name="Jaskot M.C."/>
            <person name="Lago D.C."/>
            <person name="Luna-Lucena D."/>
            <person name="Moda L.M."/>
            <person name="Nascimento L."/>
            <person name="Pedrino M."/>
            <person name="Rabico F.O."/>
            <person name="Sanches F.C."/>
            <person name="Santos D.E."/>
            <person name="Santos C.G."/>
            <person name="Vieira J."/>
            <person name="Lopes T.F."/>
            <person name="Barchuk A.R."/>
            <person name="Hartfelder K."/>
            <person name="Simoes Z.L.P."/>
            <person name="Bitondi M.M.G."/>
            <person name="Pinheiro D.G."/>
        </authorList>
    </citation>
    <scope>NUCLEOTIDE SEQUENCE</scope>
    <source>
        <strain evidence="5">USP_RPSP 00005682</strain>
        <tissue evidence="5">Whole individual</tissue>
    </source>
</reference>
<dbReference type="OrthoDB" id="21625at2759"/>
<proteinExistence type="inferred from homology"/>
<dbReference type="InterPro" id="IPR039333">
    <property type="entry name" value="PYM1"/>
</dbReference>
<feature type="compositionally biased region" description="Basic and acidic residues" evidence="3">
    <location>
        <begin position="1"/>
        <end position="10"/>
    </location>
</feature>
<keyword evidence="6" id="KW-1185">Reference proteome</keyword>
<dbReference type="GO" id="GO:1903259">
    <property type="term" value="P:exon-exon junction complex disassembly"/>
    <property type="evidence" value="ECO:0007669"/>
    <property type="project" value="InterPro"/>
</dbReference>
<accession>A0A833RCT4</accession>
<evidence type="ECO:0000259" key="4">
    <source>
        <dbReference type="SMART" id="SM01273"/>
    </source>
</evidence>
<feature type="compositionally biased region" description="Basic and acidic residues" evidence="3">
    <location>
        <begin position="103"/>
        <end position="113"/>
    </location>
</feature>
<dbReference type="GO" id="GO:0005737">
    <property type="term" value="C:cytoplasm"/>
    <property type="evidence" value="ECO:0007669"/>
    <property type="project" value="TreeGrafter"/>
</dbReference>
<comment type="similarity">
    <text evidence="1">Belongs to the pym family.</text>
</comment>
<dbReference type="PANTHER" id="PTHR22959:SF0">
    <property type="entry name" value="PARTNER OF Y14 AND MAGO"/>
    <property type="match status" value="1"/>
</dbReference>
<dbReference type="AlphaFoldDB" id="A0A833RCT4"/>
<organism evidence="5 6">
    <name type="scientific">Frieseomelitta varia</name>
    <dbReference type="NCBI Taxonomy" id="561572"/>
    <lineage>
        <taxon>Eukaryota</taxon>
        <taxon>Metazoa</taxon>
        <taxon>Ecdysozoa</taxon>
        <taxon>Arthropoda</taxon>
        <taxon>Hexapoda</taxon>
        <taxon>Insecta</taxon>
        <taxon>Pterygota</taxon>
        <taxon>Neoptera</taxon>
        <taxon>Endopterygota</taxon>
        <taxon>Hymenoptera</taxon>
        <taxon>Apocrita</taxon>
        <taxon>Aculeata</taxon>
        <taxon>Apoidea</taxon>
        <taxon>Anthophila</taxon>
        <taxon>Apidae</taxon>
        <taxon>Frieseomelitta</taxon>
    </lineage>
</organism>
<dbReference type="GO" id="GO:0003723">
    <property type="term" value="F:RNA binding"/>
    <property type="evidence" value="ECO:0007669"/>
    <property type="project" value="TreeGrafter"/>
</dbReference>
<dbReference type="Proteomes" id="UP000655588">
    <property type="component" value="Unassembled WGS sequence"/>
</dbReference>
<evidence type="ECO:0000313" key="6">
    <source>
        <dbReference type="Proteomes" id="UP000655588"/>
    </source>
</evidence>
<evidence type="ECO:0000313" key="5">
    <source>
        <dbReference type="EMBL" id="KAF3426529.1"/>
    </source>
</evidence>
<dbReference type="SUPFAM" id="SSF101931">
    <property type="entry name" value="Pym (Within the bgcn gene intron protein, WIBG), N-terminal domain"/>
    <property type="match status" value="1"/>
</dbReference>
<protein>
    <recommendedName>
        <fullName evidence="2">Partner of Y14 and mago</fullName>
    </recommendedName>
</protein>
<dbReference type="PANTHER" id="PTHR22959">
    <property type="entry name" value="PYM PROTEIN"/>
    <property type="match status" value="1"/>
</dbReference>
<sequence>MASAYIKDEQGGTFIPASQRPDGTWRKPRRVKDGYIPQEEVPLYESKGKQIKNKPMYPIGASPEFIAEHKAKQEALLAAKSKTVPGAQVKTEVKKKKKKNKNKTTERVAEELAKTTLSEPDQKKELLSQNTKPQTNIKTSNQTSATKLNVSTHSEASTPDPQKRLKNLRKKIREIETLEEKIKNGLLKNPEKEILDKLARKAEISKEIKRLEASQ</sequence>
<evidence type="ECO:0000256" key="1">
    <source>
        <dbReference type="ARBA" id="ARBA00009394"/>
    </source>
</evidence>
<gene>
    <name evidence="5" type="ORF">E2986_07229</name>
</gene>
<dbReference type="InterPro" id="IPR036348">
    <property type="entry name" value="WIBG_N_sf"/>
</dbReference>
<feature type="compositionally biased region" description="Polar residues" evidence="3">
    <location>
        <begin position="127"/>
        <end position="160"/>
    </location>
</feature>
<comment type="caution">
    <text evidence="5">The sequence shown here is derived from an EMBL/GenBank/DDBJ whole genome shotgun (WGS) entry which is preliminary data.</text>
</comment>
<evidence type="ECO:0000256" key="2">
    <source>
        <dbReference type="ARBA" id="ARBA00018898"/>
    </source>
</evidence>
<dbReference type="GO" id="GO:0035145">
    <property type="term" value="C:exon-exon junction complex"/>
    <property type="evidence" value="ECO:0007669"/>
    <property type="project" value="TreeGrafter"/>
</dbReference>